<dbReference type="Proteomes" id="UP000251402">
    <property type="component" value="Chromosome"/>
</dbReference>
<gene>
    <name evidence="1" type="ORF">DEO27_020970</name>
</gene>
<accession>A0A5C1I3P2</accession>
<dbReference type="AlphaFoldDB" id="A0A5C1I3P2"/>
<name>A0A5C1I3P2_9SPHI</name>
<proteinExistence type="predicted"/>
<sequence>MAAIQEFEITYQGLAATVAEHSLKHGRVFHIDFAQPTMMPLVITVAYDSDDKKFWTSIPEGRQELAEEVGKLVAGYIRNKKKEICATTTVKKSPVLSLFD</sequence>
<dbReference type="EMBL" id="CP043450">
    <property type="protein sequence ID" value="QEM12384.1"/>
    <property type="molecule type" value="Genomic_DNA"/>
</dbReference>
<evidence type="ECO:0000313" key="2">
    <source>
        <dbReference type="Proteomes" id="UP000251402"/>
    </source>
</evidence>
<dbReference type="OrthoDB" id="1263739at2"/>
<dbReference type="KEGG" id="mrub:DEO27_020970"/>
<reference evidence="1" key="1">
    <citation type="submission" date="2019-08" db="EMBL/GenBank/DDBJ databases">
        <title>Comparative genome analysis confer to the adaptation heavy metal polluted environment.</title>
        <authorList>
            <person name="Li Y."/>
        </authorList>
    </citation>
    <scope>NUCLEOTIDE SEQUENCE [LARGE SCALE GENOMIC DNA]</scope>
    <source>
        <strain evidence="1">P1</strain>
    </source>
</reference>
<organism evidence="1 2">
    <name type="scientific">Mucilaginibacter rubeus</name>
    <dbReference type="NCBI Taxonomy" id="2027860"/>
    <lineage>
        <taxon>Bacteria</taxon>
        <taxon>Pseudomonadati</taxon>
        <taxon>Bacteroidota</taxon>
        <taxon>Sphingobacteriia</taxon>
        <taxon>Sphingobacteriales</taxon>
        <taxon>Sphingobacteriaceae</taxon>
        <taxon>Mucilaginibacter</taxon>
    </lineage>
</organism>
<evidence type="ECO:0000313" key="1">
    <source>
        <dbReference type="EMBL" id="QEM12384.1"/>
    </source>
</evidence>
<protein>
    <submittedName>
        <fullName evidence="1">Uncharacterized protein</fullName>
    </submittedName>
</protein>
<dbReference type="RefSeq" id="WP_146750139.1">
    <property type="nucleotide sequence ID" value="NZ_CP043450.1"/>
</dbReference>
<keyword evidence="2" id="KW-1185">Reference proteome</keyword>